<protein>
    <submittedName>
        <fullName evidence="1">Uncharacterized protein</fullName>
    </submittedName>
</protein>
<reference evidence="1 2" key="1">
    <citation type="submission" date="2018-01" db="EMBL/GenBank/DDBJ databases">
        <authorList>
            <person name="Gaut B.S."/>
            <person name="Morton B.R."/>
            <person name="Clegg M.T."/>
            <person name="Duvall M.R."/>
        </authorList>
    </citation>
    <scope>NUCLEOTIDE SEQUENCE [LARGE SCALE GENOMIC DNA]</scope>
    <source>
        <strain evidence="1">GP69</strain>
    </source>
</reference>
<dbReference type="OrthoDB" id="2056570at2"/>
<gene>
    <name evidence="1" type="ORF">AMURIS_02797</name>
</gene>
<dbReference type="AlphaFoldDB" id="A0A2K4ZHY9"/>
<sequence>MNRNRKGVMPEITREMYKSIKKYDRQQFTAFCTDLYGFGFQDGRESVPGVDITAIMKAIENTKGIGAKKLADIRASIEAVFEESGEDKKEG</sequence>
<proteinExistence type="predicted"/>
<dbReference type="RefSeq" id="WP_103240134.1">
    <property type="nucleotide sequence ID" value="NZ_JANJZD010000012.1"/>
</dbReference>
<evidence type="ECO:0000313" key="2">
    <source>
        <dbReference type="Proteomes" id="UP000236311"/>
    </source>
</evidence>
<dbReference type="Proteomes" id="UP000236311">
    <property type="component" value="Unassembled WGS sequence"/>
</dbReference>
<keyword evidence="2" id="KW-1185">Reference proteome</keyword>
<evidence type="ECO:0000313" key="1">
    <source>
        <dbReference type="EMBL" id="SOY30074.1"/>
    </source>
</evidence>
<organism evidence="1 2">
    <name type="scientific">Acetatifactor muris</name>
    <dbReference type="NCBI Taxonomy" id="879566"/>
    <lineage>
        <taxon>Bacteria</taxon>
        <taxon>Bacillati</taxon>
        <taxon>Bacillota</taxon>
        <taxon>Clostridia</taxon>
        <taxon>Lachnospirales</taxon>
        <taxon>Lachnospiraceae</taxon>
        <taxon>Acetatifactor</taxon>
    </lineage>
</organism>
<dbReference type="EMBL" id="OFSM01000013">
    <property type="protein sequence ID" value="SOY30074.1"/>
    <property type="molecule type" value="Genomic_DNA"/>
</dbReference>
<accession>A0A2K4ZHY9</accession>
<name>A0A2K4ZHY9_9FIRM</name>